<gene>
    <name evidence="3" type="ORF">DWV00_21115</name>
</gene>
<feature type="region of interest" description="Disordered" evidence="1">
    <location>
        <begin position="139"/>
        <end position="193"/>
    </location>
</feature>
<evidence type="ECO:0000256" key="1">
    <source>
        <dbReference type="SAM" id="MobiDB-lite"/>
    </source>
</evidence>
<dbReference type="EMBL" id="QRGA01000011">
    <property type="protein sequence ID" value="RDU97139.1"/>
    <property type="molecule type" value="Genomic_DNA"/>
</dbReference>
<feature type="signal peptide" evidence="2">
    <location>
        <begin position="1"/>
        <end position="20"/>
    </location>
</feature>
<sequence>MKRTLIAAAVLAAASGTAFAHNVKDPYIFNATAVSQNVGIDGFVRLFGCVTVSSTVGAVVNNTQAIMANATLDPTAQSYSMGAVTTTFNNNYSSVNDTGSANGSSKSSVSGSAGFAQAFEESSAYAYKNQSSAISGGGYEYSNQKSSSSSSDSHTSQDASGSLTASGSIGGGYTYSSDSHHHHGNQNGSGSFSANGNLGVNVFEGSATDASASMDSKSANSGSGQGAVWGFKANQGSGGQAFAEQSSGGVAWTASSDKSHSATWSYANSKTTTDVTVSGSVTNYIDTQAPGNLTATTGSGVGSGSSGNIGMNVAEGVDNAQSNDASLASVDQGNVFGNAQIFNTQSAGGQAAINNFTLNASLGDSSLSGVSGNIGVNIAAGVGNGQNNSLAASTTNLKDGAIPLAVAMVASDNNSQTANMDVQGTFSGTAMIGANALQNSTGNIGVNIAGGAGNLQHNGLAIAATNITGH</sequence>
<evidence type="ECO:0000313" key="4">
    <source>
        <dbReference type="Proteomes" id="UP000256838"/>
    </source>
</evidence>
<evidence type="ECO:0000313" key="3">
    <source>
        <dbReference type="EMBL" id="RDU97139.1"/>
    </source>
</evidence>
<dbReference type="RefSeq" id="WP_115535535.1">
    <property type="nucleotide sequence ID" value="NZ_QRGA01000011.1"/>
</dbReference>
<keyword evidence="2" id="KW-0732">Signal</keyword>
<evidence type="ECO:0008006" key="5">
    <source>
        <dbReference type="Google" id="ProtNLM"/>
    </source>
</evidence>
<name>A0A3D8JVM2_9BURK</name>
<feature type="chain" id="PRO_5017583706" description="Cell wall anchor protein" evidence="2">
    <location>
        <begin position="21"/>
        <end position="470"/>
    </location>
</feature>
<evidence type="ECO:0000256" key="2">
    <source>
        <dbReference type="SAM" id="SignalP"/>
    </source>
</evidence>
<keyword evidence="4" id="KW-1185">Reference proteome</keyword>
<feature type="compositionally biased region" description="Low complexity" evidence="1">
    <location>
        <begin position="142"/>
        <end position="162"/>
    </location>
</feature>
<reference evidence="3 4" key="1">
    <citation type="submission" date="2018-08" db="EMBL/GenBank/DDBJ databases">
        <title>Paraburkholderia sp. DHOM06 isolated from forest soil.</title>
        <authorList>
            <person name="Gao Z.-H."/>
            <person name="Qiu L.-H."/>
        </authorList>
    </citation>
    <scope>NUCLEOTIDE SEQUENCE [LARGE SCALE GENOMIC DNA]</scope>
    <source>
        <strain evidence="3 4">DHOM06</strain>
    </source>
</reference>
<protein>
    <recommendedName>
        <fullName evidence="5">Cell wall anchor protein</fullName>
    </recommendedName>
</protein>
<dbReference type="AlphaFoldDB" id="A0A3D8JVM2"/>
<proteinExistence type="predicted"/>
<accession>A0A3D8JVM2</accession>
<comment type="caution">
    <text evidence="3">The sequence shown here is derived from an EMBL/GenBank/DDBJ whole genome shotgun (WGS) entry which is preliminary data.</text>
</comment>
<organism evidence="3 4">
    <name type="scientific">Trinickia dinghuensis</name>
    <dbReference type="NCBI Taxonomy" id="2291023"/>
    <lineage>
        <taxon>Bacteria</taxon>
        <taxon>Pseudomonadati</taxon>
        <taxon>Pseudomonadota</taxon>
        <taxon>Betaproteobacteria</taxon>
        <taxon>Burkholderiales</taxon>
        <taxon>Burkholderiaceae</taxon>
        <taxon>Trinickia</taxon>
    </lineage>
</organism>
<dbReference type="OrthoDB" id="9113307at2"/>
<dbReference type="Proteomes" id="UP000256838">
    <property type="component" value="Unassembled WGS sequence"/>
</dbReference>